<proteinExistence type="predicted"/>
<feature type="transmembrane region" description="Helical" evidence="1">
    <location>
        <begin position="12"/>
        <end position="35"/>
    </location>
</feature>
<keyword evidence="1" id="KW-1133">Transmembrane helix</keyword>
<name>A0AAW9MVT4_9FIRM</name>
<sequence>MKLFSTFQKTRAFTLIELLLALFLGLLLLGVFINFTNLSSNSLKFYREKSENEIDYARDFLKREIEFSDKVFDIDKAVFPNLENTFGFYLYSENNESSYKHNYSYYSFSGGKLKRYAMNLPYYTDNPKFTGGGYNILAEELDDAEVNFNKELSLLEILLKNSNEVRRISVYLEASKYEK</sequence>
<comment type="caution">
    <text evidence="2">The sequence shown here is derived from an EMBL/GenBank/DDBJ whole genome shotgun (WGS) entry which is preliminary data.</text>
</comment>
<dbReference type="Proteomes" id="UP001357733">
    <property type="component" value="Unassembled WGS sequence"/>
</dbReference>
<keyword evidence="1" id="KW-0812">Transmembrane</keyword>
<keyword evidence="3" id="KW-1185">Reference proteome</keyword>
<organism evidence="2 3">
    <name type="scientific">Citroniella saccharovorans</name>
    <dbReference type="NCBI Taxonomy" id="2053367"/>
    <lineage>
        <taxon>Bacteria</taxon>
        <taxon>Bacillati</taxon>
        <taxon>Bacillota</taxon>
        <taxon>Tissierellia</taxon>
        <taxon>Tissierellales</taxon>
        <taxon>Peptoniphilaceae</taxon>
        <taxon>Citroniella</taxon>
    </lineage>
</organism>
<accession>A0AAW9MVT4</accession>
<evidence type="ECO:0000313" key="2">
    <source>
        <dbReference type="EMBL" id="MEB3428807.1"/>
    </source>
</evidence>
<evidence type="ECO:0000313" key="3">
    <source>
        <dbReference type="Proteomes" id="UP001357733"/>
    </source>
</evidence>
<evidence type="ECO:0000256" key="1">
    <source>
        <dbReference type="SAM" id="Phobius"/>
    </source>
</evidence>
<protein>
    <recommendedName>
        <fullName evidence="4">Prepilin-type N-terminal cleavage/methylation domain-containing protein</fullName>
    </recommendedName>
</protein>
<dbReference type="AlphaFoldDB" id="A0AAW9MVT4"/>
<dbReference type="EMBL" id="JAYKOT010000001">
    <property type="protein sequence ID" value="MEB3428807.1"/>
    <property type="molecule type" value="Genomic_DNA"/>
</dbReference>
<reference evidence="2 3" key="1">
    <citation type="submission" date="2024-01" db="EMBL/GenBank/DDBJ databases">
        <title>Complete genome sequence of Citroniella saccharovorans strain M6.X9, isolated from human fecal sample.</title>
        <authorList>
            <person name="Cheng G."/>
            <person name="Westerholm M."/>
            <person name="Schnurer A."/>
        </authorList>
    </citation>
    <scope>NUCLEOTIDE SEQUENCE [LARGE SCALE GENOMIC DNA]</scope>
    <source>
        <strain evidence="2 3">DSM 29873</strain>
    </source>
</reference>
<dbReference type="RefSeq" id="WP_324618835.1">
    <property type="nucleotide sequence ID" value="NZ_JAYKOT010000001.1"/>
</dbReference>
<gene>
    <name evidence="2" type="ORF">VLK81_02010</name>
</gene>
<keyword evidence="1" id="KW-0472">Membrane</keyword>
<evidence type="ECO:0008006" key="4">
    <source>
        <dbReference type="Google" id="ProtNLM"/>
    </source>
</evidence>